<dbReference type="EnsemblPlants" id="OPUNC07G00970.1">
    <property type="protein sequence ID" value="OPUNC07G00970.1"/>
    <property type="gene ID" value="OPUNC07G00970"/>
</dbReference>
<dbReference type="Gene3D" id="1.10.287.2250">
    <property type="match status" value="3"/>
</dbReference>
<evidence type="ECO:0000256" key="1">
    <source>
        <dbReference type="SAM" id="MobiDB-lite"/>
    </source>
</evidence>
<feature type="region of interest" description="Disordered" evidence="1">
    <location>
        <begin position="304"/>
        <end position="330"/>
    </location>
</feature>
<reference evidence="3" key="1">
    <citation type="submission" date="2015-04" db="UniProtKB">
        <authorList>
            <consortium name="EnsemblPlants"/>
        </authorList>
    </citation>
    <scope>IDENTIFICATION</scope>
</reference>
<dbReference type="HOGENOM" id="CLU_038749_0_0_1"/>
<dbReference type="eggNOG" id="KOG1543">
    <property type="taxonomic scope" value="Eukaryota"/>
</dbReference>
<accession>A0A0E0LGC0</accession>
<protein>
    <recommendedName>
        <fullName evidence="2">Cathepsin propeptide inhibitor domain-containing protein</fullName>
    </recommendedName>
</protein>
<reference evidence="3" key="2">
    <citation type="submission" date="2018-05" db="EMBL/GenBank/DDBJ databases">
        <title>OpunRS2 (Oryza punctata Reference Sequence Version 2).</title>
        <authorList>
            <person name="Zhang J."/>
            <person name="Kudrna D."/>
            <person name="Lee S."/>
            <person name="Talag J."/>
            <person name="Welchert J."/>
            <person name="Wing R.A."/>
        </authorList>
    </citation>
    <scope>NUCLEOTIDE SEQUENCE [LARGE SCALE GENOMIC DNA]</scope>
</reference>
<evidence type="ECO:0000313" key="4">
    <source>
        <dbReference type="Proteomes" id="UP000026962"/>
    </source>
</evidence>
<proteinExistence type="predicted"/>
<dbReference type="SUPFAM" id="SSF54001">
    <property type="entry name" value="Cysteine proteinases"/>
    <property type="match status" value="2"/>
</dbReference>
<keyword evidence="4" id="KW-1185">Reference proteome</keyword>
<evidence type="ECO:0000259" key="2">
    <source>
        <dbReference type="SMART" id="SM00848"/>
    </source>
</evidence>
<feature type="domain" description="Cathepsin propeptide inhibitor" evidence="2">
    <location>
        <begin position="448"/>
        <end position="510"/>
    </location>
</feature>
<dbReference type="InterPro" id="IPR038765">
    <property type="entry name" value="Papain-like_cys_pep_sf"/>
</dbReference>
<sequence>MTAEDGTKYWIIKNSWDETHMGHAGFFGFRPLFLLHELPCTLKGKKESDVRQEPGEAGDHIVWEMPTVDAQAIQAASNSGDGESISLPAPLAANDAGELKLKLFSPGNITGVSFASAIGGNWYTVNNAAGDPSCKLTGEEAIKTSHHERLKISNLADEEAMKEEALKARHKQWMEECKRTYKNEAEKARHFEIFQANVEFIEKINAEQDEKYGPRKNVIASPSATGGAANCLSTAAAAAPTQGLANHVGRSITTRLMRVPSGELKLKLFSPGNIMGLSVASAIAGNWYAANNAAREPSAQKLISEETMKTSHDERLKSSKQTDEEATKEEAMKAHRFEIFKANVELIEKYNAEQEEKYGPRKNVIGTNGFADWTMEECLALLITVEDIDMGTVRRTKTLFSPVNIVGVSIASAGNWYIAGNHEAIKKCHNENLNISKLTDEEAMKVRHEEWMKWCKRTYKDEAAKTRRFGIFKANVEFIEKYNAEQEEKYGPRKNVIGTNGFTDWTREEYFLRSRMLTWLFLPKLKNILK</sequence>
<dbReference type="SMART" id="SM00848">
    <property type="entry name" value="Inhibitor_I29"/>
    <property type="match status" value="2"/>
</dbReference>
<name>A0A0E0LGC0_ORYPU</name>
<dbReference type="Pfam" id="PF08246">
    <property type="entry name" value="Inhibitor_I29"/>
    <property type="match status" value="3"/>
</dbReference>
<dbReference type="AlphaFoldDB" id="A0A0E0LGC0"/>
<organism evidence="3">
    <name type="scientific">Oryza punctata</name>
    <name type="common">Red rice</name>
    <dbReference type="NCBI Taxonomy" id="4537"/>
    <lineage>
        <taxon>Eukaryota</taxon>
        <taxon>Viridiplantae</taxon>
        <taxon>Streptophyta</taxon>
        <taxon>Embryophyta</taxon>
        <taxon>Tracheophyta</taxon>
        <taxon>Spermatophyta</taxon>
        <taxon>Magnoliopsida</taxon>
        <taxon>Liliopsida</taxon>
        <taxon>Poales</taxon>
        <taxon>Poaceae</taxon>
        <taxon>BOP clade</taxon>
        <taxon>Oryzoideae</taxon>
        <taxon>Oryzeae</taxon>
        <taxon>Oryzinae</taxon>
        <taxon>Oryza</taxon>
    </lineage>
</organism>
<evidence type="ECO:0000313" key="3">
    <source>
        <dbReference type="EnsemblPlants" id="OPUNC07G00970.1"/>
    </source>
</evidence>
<feature type="domain" description="Cathepsin propeptide inhibitor" evidence="2">
    <location>
        <begin position="170"/>
        <end position="211"/>
    </location>
</feature>
<dbReference type="Proteomes" id="UP000026962">
    <property type="component" value="Chromosome 7"/>
</dbReference>
<dbReference type="InterPro" id="IPR013201">
    <property type="entry name" value="Prot_inhib_I29"/>
</dbReference>
<dbReference type="STRING" id="4537.A0A0E0LGC0"/>
<dbReference type="Gramene" id="OPUNC07G00970.1">
    <property type="protein sequence ID" value="OPUNC07G00970.1"/>
    <property type="gene ID" value="OPUNC07G00970"/>
</dbReference>